<dbReference type="CDD" id="cd17495">
    <property type="entry name" value="RMtype1_S_Cep9333ORF4827P-TRD2-CR2_like"/>
    <property type="match status" value="1"/>
</dbReference>
<keyword evidence="5" id="KW-0255">Endonuclease</keyword>
<dbReference type="InterPro" id="IPR044946">
    <property type="entry name" value="Restrct_endonuc_typeI_TRD_sf"/>
</dbReference>
<evidence type="ECO:0000313" key="5">
    <source>
        <dbReference type="EMBL" id="TYB73223.1"/>
    </source>
</evidence>
<evidence type="ECO:0000313" key="6">
    <source>
        <dbReference type="Proteomes" id="UP000324358"/>
    </source>
</evidence>
<protein>
    <submittedName>
        <fullName evidence="5">Restriction endonuclease subunit S</fullName>
    </submittedName>
</protein>
<dbReference type="PANTHER" id="PTHR30408:SF12">
    <property type="entry name" value="TYPE I RESTRICTION ENZYME MJAVIII SPECIFICITY SUBUNIT"/>
    <property type="match status" value="1"/>
</dbReference>
<evidence type="ECO:0000256" key="1">
    <source>
        <dbReference type="ARBA" id="ARBA00010923"/>
    </source>
</evidence>
<dbReference type="GO" id="GO:0009307">
    <property type="term" value="P:DNA restriction-modification system"/>
    <property type="evidence" value="ECO:0007669"/>
    <property type="project" value="UniProtKB-KW"/>
</dbReference>
<dbReference type="EMBL" id="VSKL01000002">
    <property type="protein sequence ID" value="TYB73223.1"/>
    <property type="molecule type" value="Genomic_DNA"/>
</dbReference>
<evidence type="ECO:0000259" key="4">
    <source>
        <dbReference type="Pfam" id="PF01420"/>
    </source>
</evidence>
<organism evidence="5 6">
    <name type="scientific">Bizionia algoritergicola</name>
    <dbReference type="NCBI Taxonomy" id="291187"/>
    <lineage>
        <taxon>Bacteria</taxon>
        <taxon>Pseudomonadati</taxon>
        <taxon>Bacteroidota</taxon>
        <taxon>Flavobacteriia</taxon>
        <taxon>Flavobacteriales</taxon>
        <taxon>Flavobacteriaceae</taxon>
        <taxon>Bizionia</taxon>
    </lineage>
</organism>
<sequence>MMEGWKEVKLNKLTKVINGFAFKSKDFSDLGEIPIIKIKSLKNEILIIDESAKVSSSFLELNKKYHINKNDIVIALTGSHITQPASAVGRVAKSRLNETLLLNQRVGKFKVNEEICDHDFLFYFLNSEYFFENIGLRARGGSNQANISGGDVLSIKINLPPLNTQRKIATILTSYDDLIENNLKRIKLLEEQAQQTYEEWFVRFKFPGYEDVAFDEESGLPVGWEKVKLVECANLVMGTSPKSEFYNNEEIGLPFHQGVKDYGFRFPTNSSWSTQGKRLAEEDFILFSVRAPVGRLNVAIEKLIIGRGLASINHKRGWNSFLLYQLQNIFYEDNLMGGGAIYNSVTKKDVERIDIIQASEKINIKFNDFASNIDKQIKNLTKQNQYLKEARDILLPRLMSGMIDPSASSGQVVDGLEVNAGLGIIAEESVNYGK</sequence>
<dbReference type="PANTHER" id="PTHR30408">
    <property type="entry name" value="TYPE-1 RESTRICTION ENZYME ECOKI SPECIFICITY PROTEIN"/>
    <property type="match status" value="1"/>
</dbReference>
<comment type="similarity">
    <text evidence="1">Belongs to the type-I restriction system S methylase family.</text>
</comment>
<dbReference type="SUPFAM" id="SSF116734">
    <property type="entry name" value="DNA methylase specificity domain"/>
    <property type="match status" value="2"/>
</dbReference>
<dbReference type="CDD" id="cd17278">
    <property type="entry name" value="RMtype1_S_LdeBORF1052P-TRD2-CR2"/>
    <property type="match status" value="1"/>
</dbReference>
<dbReference type="Proteomes" id="UP000324358">
    <property type="component" value="Unassembled WGS sequence"/>
</dbReference>
<keyword evidence="3" id="KW-0238">DNA-binding</keyword>
<keyword evidence="5" id="KW-0378">Hydrolase</keyword>
<dbReference type="OrthoDB" id="9816225at2"/>
<dbReference type="InterPro" id="IPR052021">
    <property type="entry name" value="Type-I_RS_S_subunit"/>
</dbReference>
<feature type="domain" description="Type I restriction modification DNA specificity" evidence="4">
    <location>
        <begin position="2"/>
        <end position="190"/>
    </location>
</feature>
<accession>A0A5D0QVH7</accession>
<dbReference type="Gene3D" id="3.90.220.20">
    <property type="entry name" value="DNA methylase specificity domains"/>
    <property type="match status" value="2"/>
</dbReference>
<dbReference type="GO" id="GO:0003677">
    <property type="term" value="F:DNA binding"/>
    <property type="evidence" value="ECO:0007669"/>
    <property type="project" value="UniProtKB-KW"/>
</dbReference>
<evidence type="ECO:0000256" key="3">
    <source>
        <dbReference type="ARBA" id="ARBA00023125"/>
    </source>
</evidence>
<dbReference type="GO" id="GO:0004519">
    <property type="term" value="F:endonuclease activity"/>
    <property type="evidence" value="ECO:0007669"/>
    <property type="project" value="UniProtKB-KW"/>
</dbReference>
<keyword evidence="6" id="KW-1185">Reference proteome</keyword>
<reference evidence="5 6" key="1">
    <citation type="submission" date="2019-08" db="EMBL/GenBank/DDBJ databases">
        <title>Genomes of Antarctic Bizionia species.</title>
        <authorList>
            <person name="Bowman J.P."/>
        </authorList>
    </citation>
    <scope>NUCLEOTIDE SEQUENCE [LARGE SCALE GENOMIC DNA]</scope>
    <source>
        <strain evidence="5 6">APA-1</strain>
    </source>
</reference>
<name>A0A5D0QVH7_9FLAO</name>
<gene>
    <name evidence="5" type="ORF">ES675_06050</name>
</gene>
<dbReference type="AlphaFoldDB" id="A0A5D0QVH7"/>
<keyword evidence="2" id="KW-0680">Restriction system</keyword>
<keyword evidence="5" id="KW-0540">Nuclease</keyword>
<feature type="domain" description="Type I restriction modification DNA specificity" evidence="4">
    <location>
        <begin position="221"/>
        <end position="386"/>
    </location>
</feature>
<comment type="caution">
    <text evidence="5">The sequence shown here is derived from an EMBL/GenBank/DDBJ whole genome shotgun (WGS) entry which is preliminary data.</text>
</comment>
<dbReference type="InterPro" id="IPR000055">
    <property type="entry name" value="Restrct_endonuc_typeI_TRD"/>
</dbReference>
<dbReference type="Pfam" id="PF01420">
    <property type="entry name" value="Methylase_S"/>
    <property type="match status" value="2"/>
</dbReference>
<proteinExistence type="inferred from homology"/>
<evidence type="ECO:0000256" key="2">
    <source>
        <dbReference type="ARBA" id="ARBA00022747"/>
    </source>
</evidence>